<dbReference type="InterPro" id="IPR013767">
    <property type="entry name" value="PAS_fold"/>
</dbReference>
<protein>
    <recommendedName>
        <fullName evidence="3">histidine kinase</fullName>
        <ecNumber evidence="3">2.7.13.3</ecNumber>
    </recommendedName>
</protein>
<comment type="subcellular location">
    <subcellularLocation>
        <location evidence="2">Cell membrane</location>
    </subcellularLocation>
</comment>
<evidence type="ECO:0000313" key="16">
    <source>
        <dbReference type="Proteomes" id="UP000649739"/>
    </source>
</evidence>
<feature type="domain" description="Response regulatory" evidence="13">
    <location>
        <begin position="677"/>
        <end position="792"/>
    </location>
</feature>
<evidence type="ECO:0000256" key="4">
    <source>
        <dbReference type="ARBA" id="ARBA00022553"/>
    </source>
</evidence>
<dbReference type="Gene3D" id="3.30.450.20">
    <property type="entry name" value="PAS domain"/>
    <property type="match status" value="3"/>
</dbReference>
<evidence type="ECO:0000256" key="10">
    <source>
        <dbReference type="PROSITE-ProRule" id="PRU00169"/>
    </source>
</evidence>
<proteinExistence type="predicted"/>
<feature type="domain" description="PAS" evidence="14">
    <location>
        <begin position="262"/>
        <end position="319"/>
    </location>
</feature>
<dbReference type="Proteomes" id="UP000649739">
    <property type="component" value="Unassembled WGS sequence"/>
</dbReference>
<dbReference type="InterPro" id="IPR001610">
    <property type="entry name" value="PAC"/>
</dbReference>
<dbReference type="SUPFAM" id="SSF47384">
    <property type="entry name" value="Homodimeric domain of signal transducing histidine kinase"/>
    <property type="match status" value="1"/>
</dbReference>
<accession>A0A8J3BCE9</accession>
<reference evidence="15" key="1">
    <citation type="journal article" date="2014" name="Int. J. Syst. Evol. Microbiol.">
        <title>Complete genome sequence of Corynebacterium casei LMG S-19264T (=DSM 44701T), isolated from a smear-ripened cheese.</title>
        <authorList>
            <consortium name="US DOE Joint Genome Institute (JGI-PGF)"/>
            <person name="Walter F."/>
            <person name="Albersmeier A."/>
            <person name="Kalinowski J."/>
            <person name="Ruckert C."/>
        </authorList>
    </citation>
    <scope>NUCLEOTIDE SEQUENCE</scope>
    <source>
        <strain evidence="15">JCM 3090</strain>
    </source>
</reference>
<feature type="domain" description="Histidine kinase" evidence="12">
    <location>
        <begin position="419"/>
        <end position="652"/>
    </location>
</feature>
<dbReference type="SMART" id="SM00387">
    <property type="entry name" value="HATPase_c"/>
    <property type="match status" value="1"/>
</dbReference>
<keyword evidence="6" id="KW-0547">Nucleotide-binding</keyword>
<evidence type="ECO:0000256" key="7">
    <source>
        <dbReference type="ARBA" id="ARBA00022777"/>
    </source>
</evidence>
<feature type="domain" description="PAS" evidence="14">
    <location>
        <begin position="20"/>
        <end position="73"/>
    </location>
</feature>
<dbReference type="Pfam" id="PF02518">
    <property type="entry name" value="HATPase_c"/>
    <property type="match status" value="1"/>
</dbReference>
<evidence type="ECO:0000256" key="6">
    <source>
        <dbReference type="ARBA" id="ARBA00022741"/>
    </source>
</evidence>
<dbReference type="SUPFAM" id="SSF55785">
    <property type="entry name" value="PYP-like sensor domain (PAS domain)"/>
    <property type="match status" value="3"/>
</dbReference>
<dbReference type="NCBIfam" id="TIGR00229">
    <property type="entry name" value="sensory_box"/>
    <property type="match status" value="3"/>
</dbReference>
<dbReference type="Gene3D" id="3.40.50.2300">
    <property type="match status" value="1"/>
</dbReference>
<dbReference type="Gene3D" id="3.30.565.10">
    <property type="entry name" value="Histidine kinase-like ATPase, C-terminal domain"/>
    <property type="match status" value="1"/>
</dbReference>
<gene>
    <name evidence="15" type="ORF">GCM10010123_46220</name>
</gene>
<evidence type="ECO:0000256" key="9">
    <source>
        <dbReference type="ARBA" id="ARBA00023012"/>
    </source>
</evidence>
<organism evidence="15 16">
    <name type="scientific">Pilimelia anulata</name>
    <dbReference type="NCBI Taxonomy" id="53371"/>
    <lineage>
        <taxon>Bacteria</taxon>
        <taxon>Bacillati</taxon>
        <taxon>Actinomycetota</taxon>
        <taxon>Actinomycetes</taxon>
        <taxon>Micromonosporales</taxon>
        <taxon>Micromonosporaceae</taxon>
        <taxon>Pilimelia</taxon>
    </lineage>
</organism>
<feature type="domain" description="PAS" evidence="14">
    <location>
        <begin position="144"/>
        <end position="214"/>
    </location>
</feature>
<dbReference type="InterPro" id="IPR000014">
    <property type="entry name" value="PAS"/>
</dbReference>
<dbReference type="EC" id="2.7.13.3" evidence="3"/>
<comment type="catalytic activity">
    <reaction evidence="1">
        <text>ATP + protein L-histidine = ADP + protein N-phospho-L-histidine.</text>
        <dbReference type="EC" id="2.7.13.3"/>
    </reaction>
</comment>
<dbReference type="GO" id="GO:0000155">
    <property type="term" value="F:phosphorelay sensor kinase activity"/>
    <property type="evidence" value="ECO:0007669"/>
    <property type="project" value="InterPro"/>
</dbReference>
<comment type="caution">
    <text evidence="15">The sequence shown here is derived from an EMBL/GenBank/DDBJ whole genome shotgun (WGS) entry which is preliminary data.</text>
</comment>
<dbReference type="InterPro" id="IPR001789">
    <property type="entry name" value="Sig_transdc_resp-reg_receiver"/>
</dbReference>
<evidence type="ECO:0000313" key="15">
    <source>
        <dbReference type="EMBL" id="GGK11001.1"/>
    </source>
</evidence>
<dbReference type="PROSITE" id="PS50109">
    <property type="entry name" value="HIS_KIN"/>
    <property type="match status" value="1"/>
</dbReference>
<evidence type="ECO:0000256" key="1">
    <source>
        <dbReference type="ARBA" id="ARBA00000085"/>
    </source>
</evidence>
<keyword evidence="9" id="KW-0902">Two-component regulatory system</keyword>
<evidence type="ECO:0000256" key="8">
    <source>
        <dbReference type="ARBA" id="ARBA00022840"/>
    </source>
</evidence>
<dbReference type="Pfam" id="PF00989">
    <property type="entry name" value="PAS"/>
    <property type="match status" value="3"/>
</dbReference>
<dbReference type="GO" id="GO:0006355">
    <property type="term" value="P:regulation of DNA-templated transcription"/>
    <property type="evidence" value="ECO:0007669"/>
    <property type="project" value="InterPro"/>
</dbReference>
<keyword evidence="16" id="KW-1185">Reference proteome</keyword>
<dbReference type="InterPro" id="IPR003594">
    <property type="entry name" value="HATPase_dom"/>
</dbReference>
<evidence type="ECO:0000259" key="14">
    <source>
        <dbReference type="PROSITE" id="PS50112"/>
    </source>
</evidence>
<dbReference type="InterPro" id="IPR005467">
    <property type="entry name" value="His_kinase_dom"/>
</dbReference>
<evidence type="ECO:0000256" key="5">
    <source>
        <dbReference type="ARBA" id="ARBA00022679"/>
    </source>
</evidence>
<dbReference type="InterPro" id="IPR035965">
    <property type="entry name" value="PAS-like_dom_sf"/>
</dbReference>
<dbReference type="InterPro" id="IPR036097">
    <property type="entry name" value="HisK_dim/P_sf"/>
</dbReference>
<feature type="modified residue" description="4-aspartylphosphate" evidence="10">
    <location>
        <position position="727"/>
    </location>
</feature>
<evidence type="ECO:0000256" key="2">
    <source>
        <dbReference type="ARBA" id="ARBA00004236"/>
    </source>
</evidence>
<dbReference type="Pfam" id="PF00072">
    <property type="entry name" value="Response_reg"/>
    <property type="match status" value="1"/>
</dbReference>
<dbReference type="GO" id="GO:0005886">
    <property type="term" value="C:plasma membrane"/>
    <property type="evidence" value="ECO:0007669"/>
    <property type="project" value="UniProtKB-SubCell"/>
</dbReference>
<dbReference type="PANTHER" id="PTHR43065">
    <property type="entry name" value="SENSOR HISTIDINE KINASE"/>
    <property type="match status" value="1"/>
</dbReference>
<keyword evidence="5" id="KW-0808">Transferase</keyword>
<keyword evidence="4 10" id="KW-0597">Phosphoprotein</keyword>
<dbReference type="PROSITE" id="PS50110">
    <property type="entry name" value="RESPONSE_REGULATORY"/>
    <property type="match status" value="1"/>
</dbReference>
<dbReference type="SMART" id="SM00086">
    <property type="entry name" value="PAC"/>
    <property type="match status" value="2"/>
</dbReference>
<name>A0A8J3BCE9_9ACTN</name>
<dbReference type="CDD" id="cd00130">
    <property type="entry name" value="PAS"/>
    <property type="match status" value="3"/>
</dbReference>
<dbReference type="InterPro" id="IPR011006">
    <property type="entry name" value="CheY-like_superfamily"/>
</dbReference>
<dbReference type="AlphaFoldDB" id="A0A8J3BCE9"/>
<dbReference type="InterPro" id="IPR003661">
    <property type="entry name" value="HisK_dim/P_dom"/>
</dbReference>
<keyword evidence="8" id="KW-0067">ATP-binding</keyword>
<reference evidence="15" key="2">
    <citation type="submission" date="2020-09" db="EMBL/GenBank/DDBJ databases">
        <authorList>
            <person name="Sun Q."/>
            <person name="Ohkuma M."/>
        </authorList>
    </citation>
    <scope>NUCLEOTIDE SEQUENCE</scope>
    <source>
        <strain evidence="15">JCM 3090</strain>
    </source>
</reference>
<evidence type="ECO:0000259" key="12">
    <source>
        <dbReference type="PROSITE" id="PS50109"/>
    </source>
</evidence>
<evidence type="ECO:0000259" key="13">
    <source>
        <dbReference type="PROSITE" id="PS50110"/>
    </source>
</evidence>
<evidence type="ECO:0000256" key="11">
    <source>
        <dbReference type="SAM" id="Coils"/>
    </source>
</evidence>
<dbReference type="GO" id="GO:0005524">
    <property type="term" value="F:ATP binding"/>
    <property type="evidence" value="ECO:0007669"/>
    <property type="project" value="UniProtKB-KW"/>
</dbReference>
<dbReference type="Gene3D" id="1.10.287.130">
    <property type="match status" value="1"/>
</dbReference>
<feature type="coiled-coil region" evidence="11">
    <location>
        <begin position="383"/>
        <end position="413"/>
    </location>
</feature>
<dbReference type="InterPro" id="IPR036890">
    <property type="entry name" value="HATPase_C_sf"/>
</dbReference>
<dbReference type="SUPFAM" id="SSF52172">
    <property type="entry name" value="CheY-like"/>
    <property type="match status" value="1"/>
</dbReference>
<dbReference type="PRINTS" id="PR00344">
    <property type="entry name" value="BCTRLSENSOR"/>
</dbReference>
<dbReference type="SUPFAM" id="SSF55874">
    <property type="entry name" value="ATPase domain of HSP90 chaperone/DNA topoisomerase II/histidine kinase"/>
    <property type="match status" value="1"/>
</dbReference>
<evidence type="ECO:0000256" key="3">
    <source>
        <dbReference type="ARBA" id="ARBA00012438"/>
    </source>
</evidence>
<dbReference type="SMART" id="SM00388">
    <property type="entry name" value="HisKA"/>
    <property type="match status" value="1"/>
</dbReference>
<dbReference type="SMART" id="SM00448">
    <property type="entry name" value="REC"/>
    <property type="match status" value="1"/>
</dbReference>
<dbReference type="SMART" id="SM00091">
    <property type="entry name" value="PAS"/>
    <property type="match status" value="3"/>
</dbReference>
<dbReference type="PROSITE" id="PS50112">
    <property type="entry name" value="PAS"/>
    <property type="match status" value="3"/>
</dbReference>
<keyword evidence="7 15" id="KW-0418">Kinase</keyword>
<sequence>MGGVGFGGELLRGCVISFMPDSLVGQLLQATPDAAIAVDECGRVRVANAMAEDMFGYPEGGLVELSVEDLVPPGVRARHPRLRSAYMADPRRRPMGAGMTLRAQRRDGTEFPVEISLAPLDTGRGIWVAAAMRDVTSRHLEMEARALLASIVESAHDAIVSHTLDGTITSWNKAAENLYGFPAQAVIGKSVFLIMPEAHHRVEVELLDRVAAGEVIARSVRPRMDARGNTVTVSVSMSPVRSNDRVVGVATLSSDLSRIEQAEAKFKGLLEAAPDATIGVTSGGRIVMANAQAERLFGYARDELIDQPIEILIPPETRERHLTLKEHYFRNPQPRQMGDLRTELRAQRKDGSQFPAEIALNSFKSGDGLLVSASVRDITDRVAVATENERLRSRAERERLEAQLQQAQRLESLGQLAGGVAHDFNNLLGIIQTCCEFVREELAHPMAGGDSAARTAALREDIDRIHGAAKRGTALTRQLLTFGRRDVVRPEVLNINAVVRGLEPLLRRAVSERIDLRTDLDGDLSGVYMDPGQLEQILMNVAVNAAHAMPDGGTLRITTANITVGEEFRAQHPAAQPGDHVMVTLIDSGTGMPPEVIAHAFDPFFTTKPAGEGSGLGLATVYGIVSHYGGHLWLESEPGHGTTVAFVIPTARKGTTSTAPTPAALGQPGADTGAGETILVVEDEAALAAVLTRMLENSNYQVIPASNGTEALDIVRSAHTIDLLVTDVVMPGMQGPELATACRRIRPTMPVIYMSGYAKSLLTEQGTLPPGVQLISKPFTQPDFLNTVKAALHTHQPTDIKPGLEV</sequence>
<dbReference type="InterPro" id="IPR004358">
    <property type="entry name" value="Sig_transdc_His_kin-like_C"/>
</dbReference>
<dbReference type="EMBL" id="BMQB01000017">
    <property type="protein sequence ID" value="GGK11001.1"/>
    <property type="molecule type" value="Genomic_DNA"/>
</dbReference>
<dbReference type="PANTHER" id="PTHR43065:SF42">
    <property type="entry name" value="TWO-COMPONENT SENSOR PPRA"/>
    <property type="match status" value="1"/>
</dbReference>
<keyword evidence="11" id="KW-0175">Coiled coil</keyword>